<organism evidence="1 2">
    <name type="scientific">Gloeophyllum trabeum (strain ATCC 11539 / FP-39264 / Madison 617)</name>
    <name type="common">Brown rot fungus</name>
    <dbReference type="NCBI Taxonomy" id="670483"/>
    <lineage>
        <taxon>Eukaryota</taxon>
        <taxon>Fungi</taxon>
        <taxon>Dikarya</taxon>
        <taxon>Basidiomycota</taxon>
        <taxon>Agaricomycotina</taxon>
        <taxon>Agaricomycetes</taxon>
        <taxon>Gloeophyllales</taxon>
        <taxon>Gloeophyllaceae</taxon>
        <taxon>Gloeophyllum</taxon>
    </lineage>
</organism>
<dbReference type="EMBL" id="KB469311">
    <property type="protein sequence ID" value="EPQ51189.1"/>
    <property type="molecule type" value="Genomic_DNA"/>
</dbReference>
<dbReference type="OrthoDB" id="3256413at2759"/>
<keyword evidence="2" id="KW-1185">Reference proteome</keyword>
<dbReference type="OMA" id="FEREHYC"/>
<dbReference type="CDD" id="cd09917">
    <property type="entry name" value="F-box_SF"/>
    <property type="match status" value="1"/>
</dbReference>
<dbReference type="KEGG" id="gtr:GLOTRDRAFT_96400"/>
<reference evidence="1 2" key="1">
    <citation type="journal article" date="2012" name="Science">
        <title>The Paleozoic origin of enzymatic lignin decomposition reconstructed from 31 fungal genomes.</title>
        <authorList>
            <person name="Floudas D."/>
            <person name="Binder M."/>
            <person name="Riley R."/>
            <person name="Barry K."/>
            <person name="Blanchette R.A."/>
            <person name="Henrissat B."/>
            <person name="Martinez A.T."/>
            <person name="Otillar R."/>
            <person name="Spatafora J.W."/>
            <person name="Yadav J.S."/>
            <person name="Aerts A."/>
            <person name="Benoit I."/>
            <person name="Boyd A."/>
            <person name="Carlson A."/>
            <person name="Copeland A."/>
            <person name="Coutinho P.M."/>
            <person name="de Vries R.P."/>
            <person name="Ferreira P."/>
            <person name="Findley K."/>
            <person name="Foster B."/>
            <person name="Gaskell J."/>
            <person name="Glotzer D."/>
            <person name="Gorecki P."/>
            <person name="Heitman J."/>
            <person name="Hesse C."/>
            <person name="Hori C."/>
            <person name="Igarashi K."/>
            <person name="Jurgens J.A."/>
            <person name="Kallen N."/>
            <person name="Kersten P."/>
            <person name="Kohler A."/>
            <person name="Kuees U."/>
            <person name="Kumar T.K.A."/>
            <person name="Kuo A."/>
            <person name="LaButti K."/>
            <person name="Larrondo L.F."/>
            <person name="Lindquist E."/>
            <person name="Ling A."/>
            <person name="Lombard V."/>
            <person name="Lucas S."/>
            <person name="Lundell T."/>
            <person name="Martin R."/>
            <person name="McLaughlin D.J."/>
            <person name="Morgenstern I."/>
            <person name="Morin E."/>
            <person name="Murat C."/>
            <person name="Nagy L.G."/>
            <person name="Nolan M."/>
            <person name="Ohm R.A."/>
            <person name="Patyshakuliyeva A."/>
            <person name="Rokas A."/>
            <person name="Ruiz-Duenas F.J."/>
            <person name="Sabat G."/>
            <person name="Salamov A."/>
            <person name="Samejima M."/>
            <person name="Schmutz J."/>
            <person name="Slot J.C."/>
            <person name="St John F."/>
            <person name="Stenlid J."/>
            <person name="Sun H."/>
            <person name="Sun S."/>
            <person name="Syed K."/>
            <person name="Tsang A."/>
            <person name="Wiebenga A."/>
            <person name="Young D."/>
            <person name="Pisabarro A."/>
            <person name="Eastwood D.C."/>
            <person name="Martin F."/>
            <person name="Cullen D."/>
            <person name="Grigoriev I.V."/>
            <person name="Hibbett D.S."/>
        </authorList>
    </citation>
    <scope>NUCLEOTIDE SEQUENCE [LARGE SCALE GENOMIC DNA]</scope>
    <source>
        <strain evidence="1 2">ATCC 11539</strain>
    </source>
</reference>
<dbReference type="AlphaFoldDB" id="S7RFA4"/>
<evidence type="ECO:0000313" key="2">
    <source>
        <dbReference type="Proteomes" id="UP000030669"/>
    </source>
</evidence>
<dbReference type="Proteomes" id="UP000030669">
    <property type="component" value="Unassembled WGS sequence"/>
</dbReference>
<dbReference type="GeneID" id="19309841"/>
<sequence>MPSSVQFSELAVELIIKILLHLDVQTLVSCRLVDHFLKAVIDDSVALQYKIELFAAGMEDGPACHMDIAERLQRLKRHTSAWEDLRWESYANLLFTDLPLLDWHMHASVLARMCGTRGTEISLVFDRLPGHARGIQMKSWSLDNIDPDTHTFDMDIGQDLLVVVSDRGDGRCHLLQLSTGEPHPNAAKAILEPLLPSLFPGSTFEAATISGAYVGMMLEAYGGDRPGKSILVFNWKTCSPILWLWSNITVIDSFVFLTERFVLLSVCLENTWVYKVYDLEHPPALGIRHEAAQSFCTFLNPNHGLSLLFARLQVAPTPAWSPGEDPQIPFFPARGERIILANIEFSGPEFEQMEVEDGALEAPFDPDGRDYSHFIPASVLISRLQPGRTWEWCEWGPHSTCLKEDLATITSGGRVVGGNRFALALKQPDSSDQRVDFFDFNRSQRRERVEGDSLDRAFVHWVGEDHVNEYRLETALPYISNAIRLPYGQTEIMRPSETLVSLYEDGIVLASTDEVFHVLIF</sequence>
<evidence type="ECO:0008006" key="3">
    <source>
        <dbReference type="Google" id="ProtNLM"/>
    </source>
</evidence>
<dbReference type="eggNOG" id="ENOG502SJQ6">
    <property type="taxonomic scope" value="Eukaryota"/>
</dbReference>
<dbReference type="HOGENOM" id="CLU_007279_3_1_1"/>
<gene>
    <name evidence="1" type="ORF">GLOTRDRAFT_96400</name>
</gene>
<name>S7RFA4_GLOTA</name>
<dbReference type="InterPro" id="IPR036047">
    <property type="entry name" value="F-box-like_dom_sf"/>
</dbReference>
<accession>S7RFA4</accession>
<evidence type="ECO:0000313" key="1">
    <source>
        <dbReference type="EMBL" id="EPQ51189.1"/>
    </source>
</evidence>
<protein>
    <recommendedName>
        <fullName evidence="3">F-box domain-containing protein</fullName>
    </recommendedName>
</protein>
<dbReference type="SUPFAM" id="SSF81383">
    <property type="entry name" value="F-box domain"/>
    <property type="match status" value="1"/>
</dbReference>
<proteinExistence type="predicted"/>
<dbReference type="RefSeq" id="XP_007870200.1">
    <property type="nucleotide sequence ID" value="XM_007872009.1"/>
</dbReference>